<dbReference type="InterPro" id="IPR002328">
    <property type="entry name" value="ADH_Zn_CS"/>
</dbReference>
<dbReference type="InterPro" id="IPR020843">
    <property type="entry name" value="ER"/>
</dbReference>
<sequence>MAARASNNTPPSLRKVWAEQETFGRAATASSSIMTSARAIVSHHPLADGGWKIEDVDLRPLGEGELLVEMVATGVCHTDALIGSLPDGVAPMAFYPRVLGHEGSGYVKDVGPAVTVAQPGDPVLLSFSYCNQCEVCKAGHYSNCNAFNDINFGPQSGFQLKDGKNCGGQFFGQSSFAALSIVRQCSVVNAKGLIKDKKELQLFSPLGCGIQTGSGTVINVAQAGPKDAICIMGLGGVGLSAVMAAKIQGCRKIIGIDKVASRLELATELGCTHTVDGSKLGDKSLEDAVRELTEDVGPSICIDTTGAPPLIEAGCKMIRNRGKYIQVGSASFAVMLDHVNVFEFMSAGKQFIGAIEGSATPTEYVPKMIQWYREGNFPFDKLMKFFPADDFAQGLHEMHTGETIKPILMWS</sequence>
<dbReference type="Pfam" id="PF08240">
    <property type="entry name" value="ADH_N"/>
    <property type="match status" value="1"/>
</dbReference>
<keyword evidence="4 6" id="KW-0862">Zinc</keyword>
<dbReference type="GO" id="GO:0008270">
    <property type="term" value="F:zinc ion binding"/>
    <property type="evidence" value="ECO:0007669"/>
    <property type="project" value="InterPro"/>
</dbReference>
<dbReference type="SUPFAM" id="SSF50129">
    <property type="entry name" value="GroES-like"/>
    <property type="match status" value="1"/>
</dbReference>
<evidence type="ECO:0000256" key="5">
    <source>
        <dbReference type="ARBA" id="ARBA00023002"/>
    </source>
</evidence>
<dbReference type="PANTHER" id="PTHR43350">
    <property type="entry name" value="NAD-DEPENDENT ALCOHOL DEHYDROGENASE"/>
    <property type="match status" value="1"/>
</dbReference>
<comment type="cofactor">
    <cofactor evidence="1 6">
        <name>Zn(2+)</name>
        <dbReference type="ChEBI" id="CHEBI:29105"/>
    </cofactor>
</comment>
<keyword evidence="5" id="KW-0560">Oxidoreductase</keyword>
<dbReference type="Pfam" id="PF00107">
    <property type="entry name" value="ADH_zinc_N"/>
    <property type="match status" value="1"/>
</dbReference>
<evidence type="ECO:0000313" key="9">
    <source>
        <dbReference type="Proteomes" id="UP000799441"/>
    </source>
</evidence>
<accession>A0A9P4Q6I6</accession>
<organism evidence="8 9">
    <name type="scientific">Polychaeton citri CBS 116435</name>
    <dbReference type="NCBI Taxonomy" id="1314669"/>
    <lineage>
        <taxon>Eukaryota</taxon>
        <taxon>Fungi</taxon>
        <taxon>Dikarya</taxon>
        <taxon>Ascomycota</taxon>
        <taxon>Pezizomycotina</taxon>
        <taxon>Dothideomycetes</taxon>
        <taxon>Dothideomycetidae</taxon>
        <taxon>Capnodiales</taxon>
        <taxon>Capnodiaceae</taxon>
        <taxon>Polychaeton</taxon>
    </lineage>
</organism>
<gene>
    <name evidence="8" type="ORF">K431DRAFT_287248</name>
</gene>
<keyword evidence="9" id="KW-1185">Reference proteome</keyword>
<dbReference type="SMART" id="SM00829">
    <property type="entry name" value="PKS_ER"/>
    <property type="match status" value="1"/>
</dbReference>
<dbReference type="PROSITE" id="PS00059">
    <property type="entry name" value="ADH_ZINC"/>
    <property type="match status" value="1"/>
</dbReference>
<comment type="caution">
    <text evidence="8">The sequence shown here is derived from an EMBL/GenBank/DDBJ whole genome shotgun (WGS) entry which is preliminary data.</text>
</comment>
<dbReference type="InterPro" id="IPR011032">
    <property type="entry name" value="GroES-like_sf"/>
</dbReference>
<dbReference type="CDD" id="cd08278">
    <property type="entry name" value="benzyl_alcohol_DH"/>
    <property type="match status" value="1"/>
</dbReference>
<dbReference type="SUPFAM" id="SSF51735">
    <property type="entry name" value="NAD(P)-binding Rossmann-fold domains"/>
    <property type="match status" value="1"/>
</dbReference>
<dbReference type="Proteomes" id="UP000799441">
    <property type="component" value="Unassembled WGS sequence"/>
</dbReference>
<proteinExistence type="inferred from homology"/>
<dbReference type="Gene3D" id="3.90.180.10">
    <property type="entry name" value="Medium-chain alcohol dehydrogenases, catalytic domain"/>
    <property type="match status" value="1"/>
</dbReference>
<protein>
    <submittedName>
        <fullName evidence="8">NAD(P)-binding protein</fullName>
    </submittedName>
</protein>
<evidence type="ECO:0000256" key="6">
    <source>
        <dbReference type="RuleBase" id="RU361277"/>
    </source>
</evidence>
<name>A0A9P4Q6I6_9PEZI</name>
<dbReference type="GO" id="GO:0016491">
    <property type="term" value="F:oxidoreductase activity"/>
    <property type="evidence" value="ECO:0007669"/>
    <property type="project" value="UniProtKB-KW"/>
</dbReference>
<evidence type="ECO:0000256" key="3">
    <source>
        <dbReference type="ARBA" id="ARBA00022723"/>
    </source>
</evidence>
<evidence type="ECO:0000313" key="8">
    <source>
        <dbReference type="EMBL" id="KAF2718927.1"/>
    </source>
</evidence>
<dbReference type="EMBL" id="MU003818">
    <property type="protein sequence ID" value="KAF2718927.1"/>
    <property type="molecule type" value="Genomic_DNA"/>
</dbReference>
<evidence type="ECO:0000256" key="1">
    <source>
        <dbReference type="ARBA" id="ARBA00001947"/>
    </source>
</evidence>
<evidence type="ECO:0000259" key="7">
    <source>
        <dbReference type="SMART" id="SM00829"/>
    </source>
</evidence>
<dbReference type="InterPro" id="IPR013149">
    <property type="entry name" value="ADH-like_C"/>
</dbReference>
<dbReference type="OrthoDB" id="1560166at2759"/>
<keyword evidence="3 6" id="KW-0479">Metal-binding</keyword>
<dbReference type="Gene3D" id="3.40.50.720">
    <property type="entry name" value="NAD(P)-binding Rossmann-like Domain"/>
    <property type="match status" value="1"/>
</dbReference>
<feature type="domain" description="Enoyl reductase (ER)" evidence="7">
    <location>
        <begin position="44"/>
        <end position="408"/>
    </location>
</feature>
<dbReference type="InterPro" id="IPR013154">
    <property type="entry name" value="ADH-like_N"/>
</dbReference>
<evidence type="ECO:0000256" key="2">
    <source>
        <dbReference type="ARBA" id="ARBA00008072"/>
    </source>
</evidence>
<evidence type="ECO:0000256" key="4">
    <source>
        <dbReference type="ARBA" id="ARBA00022833"/>
    </source>
</evidence>
<reference evidence="8" key="1">
    <citation type="journal article" date="2020" name="Stud. Mycol.">
        <title>101 Dothideomycetes genomes: a test case for predicting lifestyles and emergence of pathogens.</title>
        <authorList>
            <person name="Haridas S."/>
            <person name="Albert R."/>
            <person name="Binder M."/>
            <person name="Bloem J."/>
            <person name="Labutti K."/>
            <person name="Salamov A."/>
            <person name="Andreopoulos B."/>
            <person name="Baker S."/>
            <person name="Barry K."/>
            <person name="Bills G."/>
            <person name="Bluhm B."/>
            <person name="Cannon C."/>
            <person name="Castanera R."/>
            <person name="Culley D."/>
            <person name="Daum C."/>
            <person name="Ezra D."/>
            <person name="Gonzalez J."/>
            <person name="Henrissat B."/>
            <person name="Kuo A."/>
            <person name="Liang C."/>
            <person name="Lipzen A."/>
            <person name="Lutzoni F."/>
            <person name="Magnuson J."/>
            <person name="Mondo S."/>
            <person name="Nolan M."/>
            <person name="Ohm R."/>
            <person name="Pangilinan J."/>
            <person name="Park H.-J."/>
            <person name="Ramirez L."/>
            <person name="Alfaro M."/>
            <person name="Sun H."/>
            <person name="Tritt A."/>
            <person name="Yoshinaga Y."/>
            <person name="Zwiers L.-H."/>
            <person name="Turgeon B."/>
            <person name="Goodwin S."/>
            <person name="Spatafora J."/>
            <person name="Crous P."/>
            <person name="Grigoriev I."/>
        </authorList>
    </citation>
    <scope>NUCLEOTIDE SEQUENCE</scope>
    <source>
        <strain evidence="8">CBS 116435</strain>
    </source>
</reference>
<dbReference type="InterPro" id="IPR036291">
    <property type="entry name" value="NAD(P)-bd_dom_sf"/>
</dbReference>
<dbReference type="PANTHER" id="PTHR43350:SF2">
    <property type="entry name" value="GROES-LIKE ZINC-BINDING ALCOHOL DEHYDROGENASE FAMILY PROTEIN"/>
    <property type="match status" value="1"/>
</dbReference>
<dbReference type="AlphaFoldDB" id="A0A9P4Q6I6"/>
<comment type="similarity">
    <text evidence="2 6">Belongs to the zinc-containing alcohol dehydrogenase family.</text>
</comment>